<evidence type="ECO:0000313" key="2">
    <source>
        <dbReference type="Proteomes" id="UP001242480"/>
    </source>
</evidence>
<dbReference type="RefSeq" id="WP_307272164.1">
    <property type="nucleotide sequence ID" value="NZ_JAUSVX010000003.1"/>
</dbReference>
<accession>A0ABU0J8E6</accession>
<proteinExistence type="predicted"/>
<protein>
    <submittedName>
        <fullName evidence="1">Uncharacterized protein</fullName>
    </submittedName>
</protein>
<sequence>MLRVEDCRPGTLVQCIAPEEELYLWEIYTIRKLHEPGYWTRERRYVHAHSISLEELPDNANVAGEIDVFRLELFRLVPREAAEAARAAGRAVTAPA</sequence>
<reference evidence="1 2" key="1">
    <citation type="submission" date="2023-07" db="EMBL/GenBank/DDBJ databases">
        <title>Genomic Encyclopedia of Type Strains, Phase IV (KMG-IV): sequencing the most valuable type-strain genomes for metagenomic binning, comparative biology and taxonomic classification.</title>
        <authorList>
            <person name="Goeker M."/>
        </authorList>
    </citation>
    <scope>NUCLEOTIDE SEQUENCE [LARGE SCALE GENOMIC DNA]</scope>
    <source>
        <strain evidence="1 2">DSM 19619</strain>
    </source>
</reference>
<dbReference type="EMBL" id="JAUSVX010000003">
    <property type="protein sequence ID" value="MDQ0469442.1"/>
    <property type="molecule type" value="Genomic_DNA"/>
</dbReference>
<keyword evidence="2" id="KW-1185">Reference proteome</keyword>
<name>A0ABU0J8E6_9HYPH</name>
<comment type="caution">
    <text evidence="1">The sequence shown here is derived from an EMBL/GenBank/DDBJ whole genome shotgun (WGS) entry which is preliminary data.</text>
</comment>
<organism evidence="1 2">
    <name type="scientific">Labrys wisconsinensis</name>
    <dbReference type="NCBI Taxonomy" id="425677"/>
    <lineage>
        <taxon>Bacteria</taxon>
        <taxon>Pseudomonadati</taxon>
        <taxon>Pseudomonadota</taxon>
        <taxon>Alphaproteobacteria</taxon>
        <taxon>Hyphomicrobiales</taxon>
        <taxon>Xanthobacteraceae</taxon>
        <taxon>Labrys</taxon>
    </lineage>
</organism>
<dbReference type="Proteomes" id="UP001242480">
    <property type="component" value="Unassembled WGS sequence"/>
</dbReference>
<evidence type="ECO:0000313" key="1">
    <source>
        <dbReference type="EMBL" id="MDQ0469442.1"/>
    </source>
</evidence>
<gene>
    <name evidence="1" type="ORF">QO011_002453</name>
</gene>